<dbReference type="Gene3D" id="1.25.40.10">
    <property type="entry name" value="Tetratricopeptide repeat domain"/>
    <property type="match status" value="1"/>
</dbReference>
<reference evidence="2 3" key="1">
    <citation type="submission" date="2014-05" db="EMBL/GenBank/DDBJ databases">
        <authorList>
            <person name="Sibley D."/>
            <person name="Venepally P."/>
            <person name="Karamycheva S."/>
            <person name="Hadjithomas M."/>
            <person name="Khan A."/>
            <person name="Brunk B."/>
            <person name="Roos D."/>
            <person name="Caler E."/>
            <person name="Lorenzi H."/>
        </authorList>
    </citation>
    <scope>NUCLEOTIDE SEQUENCE [LARGE SCALE GENOMIC DNA]</scope>
    <source>
        <strain evidence="2 3">RUB</strain>
    </source>
</reference>
<dbReference type="InterPro" id="IPR011990">
    <property type="entry name" value="TPR-like_helical_dom_sf"/>
</dbReference>
<dbReference type="GO" id="GO:0000127">
    <property type="term" value="C:transcription factor TFIIIC complex"/>
    <property type="evidence" value="ECO:0007669"/>
    <property type="project" value="TreeGrafter"/>
</dbReference>
<feature type="compositionally biased region" description="Basic and acidic residues" evidence="1">
    <location>
        <begin position="201"/>
        <end position="212"/>
    </location>
</feature>
<dbReference type="EMBL" id="AFYV02000078">
    <property type="protein sequence ID" value="KFG66213.1"/>
    <property type="molecule type" value="Genomic_DNA"/>
</dbReference>
<dbReference type="Proteomes" id="UP000028834">
    <property type="component" value="Unassembled WGS sequence"/>
</dbReference>
<evidence type="ECO:0000313" key="3">
    <source>
        <dbReference type="Proteomes" id="UP000028834"/>
    </source>
</evidence>
<proteinExistence type="predicted"/>
<accession>A0A086MBE5</accession>
<dbReference type="AlphaFoldDB" id="A0A086MBE5"/>
<evidence type="ECO:0000256" key="1">
    <source>
        <dbReference type="SAM" id="MobiDB-lite"/>
    </source>
</evidence>
<dbReference type="InterPro" id="IPR039340">
    <property type="entry name" value="Tfc4/TFIIIC-102/Sfc4"/>
</dbReference>
<feature type="compositionally biased region" description="Low complexity" evidence="1">
    <location>
        <begin position="49"/>
        <end position="68"/>
    </location>
</feature>
<name>A0A086MBE5_TOXGO</name>
<evidence type="ECO:0000313" key="2">
    <source>
        <dbReference type="EMBL" id="KFG66213.1"/>
    </source>
</evidence>
<feature type="compositionally biased region" description="Low complexity" evidence="1">
    <location>
        <begin position="100"/>
        <end position="113"/>
    </location>
</feature>
<feature type="non-terminal residue" evidence="2">
    <location>
        <position position="1"/>
    </location>
</feature>
<dbReference type="VEuPathDB" id="ToxoDB:TGRUB_314240C"/>
<organism evidence="2 3">
    <name type="scientific">Toxoplasma gondii RUB</name>
    <dbReference type="NCBI Taxonomy" id="935652"/>
    <lineage>
        <taxon>Eukaryota</taxon>
        <taxon>Sar</taxon>
        <taxon>Alveolata</taxon>
        <taxon>Apicomplexa</taxon>
        <taxon>Conoidasida</taxon>
        <taxon>Coccidia</taxon>
        <taxon>Eucoccidiorida</taxon>
        <taxon>Eimeriorina</taxon>
        <taxon>Sarcocystidae</taxon>
        <taxon>Toxoplasma</taxon>
    </lineage>
</organism>
<gene>
    <name evidence="2" type="ORF">TGRUB_314240C</name>
</gene>
<dbReference type="GO" id="GO:0006383">
    <property type="term" value="P:transcription by RNA polymerase III"/>
    <property type="evidence" value="ECO:0007669"/>
    <property type="project" value="InterPro"/>
</dbReference>
<feature type="region of interest" description="Disordered" evidence="1">
    <location>
        <begin position="552"/>
        <end position="582"/>
    </location>
</feature>
<feature type="region of interest" description="Disordered" evidence="1">
    <location>
        <begin position="161"/>
        <end position="247"/>
    </location>
</feature>
<dbReference type="PANTHER" id="PTHR23082">
    <property type="entry name" value="TRANSCRIPTION INITIATION FACTOR IIIC TFIIIC , POLYPEPTIDE 3-RELATED"/>
    <property type="match status" value="1"/>
</dbReference>
<comment type="caution">
    <text evidence="2">The sequence shown here is derived from an EMBL/GenBank/DDBJ whole genome shotgun (WGS) entry which is preliminary data.</text>
</comment>
<sequence>HLRPRLVLCVSASPFRAWSNTDRERDLFDLQGQLDALLSRPLPSSLEASVSPQSSIPSPPSSSSSSLSLGEAPPVVSSTAPRVHDSPHFPSVGDAVHAAGSLGSSPPGSGDSSQTPCQDEGARTVANRFLALVQECELDTCRVLRQACRTRVELAQDPGAEQFFSPSLPLTLPHSDPRRSHARRPTASPLGVSGVSAVSALDRKKGEAGTREEETEERAEAGDSGSLLNMKKGGGSTAGAAKAKDPNKSLQHYKIKQHLGLRSIEDFVGLKGYFDFLCSGVELLRRQCRHEEAVALLEAVLSNWRQKRPDGNDAQKRQIKEELEVLSISLSVEGRLSRTALASLRHLLQRRASISRHRGSWRSLLEVYGRLLFTGRLAQQASKALAVAREKDLFLENRSWTIRQLLQRPHSDALTLIVGHFCMLSSRWRFAVAEYTRTHCLRPREPLPCLCLAVAYLCLSTSNKTQNKHDMVLRGFAMLGRYSQLRRETQEDAADICQQKNASYALEVQTVRMAETLYNLARAYHHVNLLHLAVPLYLRCLDLLDKTGDTSSEAHGNSFPFPQKPWLPSQGENGHDNSCAGSAASKAKAGSITGSGAERTGEAAIQLDKAQIQKCAALNLMSIWRSQGGLAQARAVASRYLVWDAE</sequence>
<dbReference type="PANTHER" id="PTHR23082:SF0">
    <property type="entry name" value="GENERAL TRANSCRIPTION FACTOR 3C POLYPEPTIDE 3"/>
    <property type="match status" value="1"/>
</dbReference>
<protein>
    <submittedName>
        <fullName evidence="2">General transcription factor IIIC polypeptide 3 GTF3C3</fullName>
    </submittedName>
</protein>
<dbReference type="OrthoDB" id="9991317at2759"/>
<feature type="region of interest" description="Disordered" evidence="1">
    <location>
        <begin position="45"/>
        <end position="120"/>
    </location>
</feature>